<comment type="caution">
    <text evidence="2">The sequence shown here is derived from an EMBL/GenBank/DDBJ whole genome shotgun (WGS) entry which is preliminary data.</text>
</comment>
<evidence type="ECO:0000313" key="3">
    <source>
        <dbReference type="Proteomes" id="UP001054945"/>
    </source>
</evidence>
<evidence type="ECO:0000313" key="2">
    <source>
        <dbReference type="EMBL" id="GIY29169.1"/>
    </source>
</evidence>
<feature type="compositionally biased region" description="Low complexity" evidence="1">
    <location>
        <begin position="100"/>
        <end position="111"/>
    </location>
</feature>
<protein>
    <submittedName>
        <fullName evidence="2">Uncharacterized protein</fullName>
    </submittedName>
</protein>
<keyword evidence="3" id="KW-1185">Reference proteome</keyword>
<evidence type="ECO:0000256" key="1">
    <source>
        <dbReference type="SAM" id="MobiDB-lite"/>
    </source>
</evidence>
<reference evidence="2 3" key="1">
    <citation type="submission" date="2021-06" db="EMBL/GenBank/DDBJ databases">
        <title>Caerostris extrusa draft genome.</title>
        <authorList>
            <person name="Kono N."/>
            <person name="Arakawa K."/>
        </authorList>
    </citation>
    <scope>NUCLEOTIDE SEQUENCE [LARGE SCALE GENOMIC DNA]</scope>
</reference>
<sequence length="180" mass="19310">MLKQMAAASRLSRIQFVNRPSATNTLKGQPSHLAPQPRWPGCPRAPSGPAANRVRGTFSIPKNSEKPVQQTKRKGQALSRAGQPGPKSSATTPVKRTITNDSNSDSGGSSNCPESNVEQKAESPANHSDQRTITTIRGNQMFLPHGPSAPHHPTLLQPKNNNCSSNRSLFPSCCLRPKCG</sequence>
<feature type="compositionally biased region" description="Polar residues" evidence="1">
    <location>
        <begin position="60"/>
        <end position="70"/>
    </location>
</feature>
<feature type="compositionally biased region" description="Polar residues" evidence="1">
    <location>
        <begin position="18"/>
        <end position="28"/>
    </location>
</feature>
<gene>
    <name evidence="2" type="ORF">CEXT_154071</name>
</gene>
<name>A0AAV4S8C6_CAEEX</name>
<feature type="region of interest" description="Disordered" evidence="1">
    <location>
        <begin position="18"/>
        <end position="130"/>
    </location>
</feature>
<proteinExistence type="predicted"/>
<organism evidence="2 3">
    <name type="scientific">Caerostris extrusa</name>
    <name type="common">Bark spider</name>
    <name type="synonym">Caerostris bankana</name>
    <dbReference type="NCBI Taxonomy" id="172846"/>
    <lineage>
        <taxon>Eukaryota</taxon>
        <taxon>Metazoa</taxon>
        <taxon>Ecdysozoa</taxon>
        <taxon>Arthropoda</taxon>
        <taxon>Chelicerata</taxon>
        <taxon>Arachnida</taxon>
        <taxon>Araneae</taxon>
        <taxon>Araneomorphae</taxon>
        <taxon>Entelegynae</taxon>
        <taxon>Araneoidea</taxon>
        <taxon>Araneidae</taxon>
        <taxon>Caerostris</taxon>
    </lineage>
</organism>
<dbReference type="Proteomes" id="UP001054945">
    <property type="component" value="Unassembled WGS sequence"/>
</dbReference>
<dbReference type="EMBL" id="BPLR01009030">
    <property type="protein sequence ID" value="GIY29169.1"/>
    <property type="molecule type" value="Genomic_DNA"/>
</dbReference>
<feature type="compositionally biased region" description="Polar residues" evidence="1">
    <location>
        <begin position="86"/>
        <end position="99"/>
    </location>
</feature>
<dbReference type="AlphaFoldDB" id="A0AAV4S8C6"/>
<accession>A0AAV4S8C6</accession>